<dbReference type="GO" id="GO:0016829">
    <property type="term" value="F:lyase activity"/>
    <property type="evidence" value="ECO:0007669"/>
    <property type="project" value="UniProtKB-KW"/>
</dbReference>
<dbReference type="PANTHER" id="PTHR11941">
    <property type="entry name" value="ENOYL-COA HYDRATASE-RELATED"/>
    <property type="match status" value="1"/>
</dbReference>
<keyword evidence="3" id="KW-0456">Lyase</keyword>
<dbReference type="EMBL" id="JAAXOP010000005">
    <property type="protein sequence ID" value="NKY50905.1"/>
    <property type="molecule type" value="Genomic_DNA"/>
</dbReference>
<evidence type="ECO:0000313" key="4">
    <source>
        <dbReference type="EMBL" id="NKY50905.1"/>
    </source>
</evidence>
<accession>A0A846XYP7</accession>
<dbReference type="CDD" id="cd06558">
    <property type="entry name" value="crotonase-like"/>
    <property type="match status" value="1"/>
</dbReference>
<dbReference type="Pfam" id="PF00378">
    <property type="entry name" value="ECH_1"/>
    <property type="match status" value="1"/>
</dbReference>
<name>A0A846XYP7_9NOCA</name>
<dbReference type="Proteomes" id="UP000565711">
    <property type="component" value="Unassembled WGS sequence"/>
</dbReference>
<dbReference type="GO" id="GO:0006635">
    <property type="term" value="P:fatty acid beta-oxidation"/>
    <property type="evidence" value="ECO:0007669"/>
    <property type="project" value="TreeGrafter"/>
</dbReference>
<dbReference type="Gene3D" id="1.10.12.10">
    <property type="entry name" value="Lyase 2-enoyl-coa Hydratase, Chain A, domain 2"/>
    <property type="match status" value="1"/>
</dbReference>
<dbReference type="InterPro" id="IPR001753">
    <property type="entry name" value="Enoyl-CoA_hydra/iso"/>
</dbReference>
<dbReference type="AlphaFoldDB" id="A0A846XYP7"/>
<evidence type="ECO:0000256" key="1">
    <source>
        <dbReference type="ARBA" id="ARBA00005254"/>
    </source>
</evidence>
<dbReference type="SUPFAM" id="SSF52096">
    <property type="entry name" value="ClpP/crotonase"/>
    <property type="match status" value="1"/>
</dbReference>
<protein>
    <submittedName>
        <fullName evidence="4">Enoyl-CoA hydratase</fullName>
    </submittedName>
</protein>
<comment type="similarity">
    <text evidence="1">Belongs to the enoyl-CoA hydratase/isomerase family.</text>
</comment>
<dbReference type="InterPro" id="IPR014748">
    <property type="entry name" value="Enoyl-CoA_hydra_C"/>
</dbReference>
<reference evidence="4 5" key="1">
    <citation type="submission" date="2020-04" db="EMBL/GenBank/DDBJ databases">
        <title>MicrobeNet Type strains.</title>
        <authorList>
            <person name="Nicholson A.C."/>
        </authorList>
    </citation>
    <scope>NUCLEOTIDE SEQUENCE [LARGE SCALE GENOMIC DNA]</scope>
    <source>
        <strain evidence="4 5">JCM 12354</strain>
    </source>
</reference>
<organism evidence="4 5">
    <name type="scientific">Nocardia vermiculata</name>
    <dbReference type="NCBI Taxonomy" id="257274"/>
    <lineage>
        <taxon>Bacteria</taxon>
        <taxon>Bacillati</taxon>
        <taxon>Actinomycetota</taxon>
        <taxon>Actinomycetes</taxon>
        <taxon>Mycobacteriales</taxon>
        <taxon>Nocardiaceae</taxon>
        <taxon>Nocardia</taxon>
    </lineage>
</organism>
<keyword evidence="5" id="KW-1185">Reference proteome</keyword>
<keyword evidence="2" id="KW-0443">Lipid metabolism</keyword>
<comment type="caution">
    <text evidence="4">The sequence shown here is derived from an EMBL/GenBank/DDBJ whole genome shotgun (WGS) entry which is preliminary data.</text>
</comment>
<evidence type="ECO:0000256" key="3">
    <source>
        <dbReference type="ARBA" id="ARBA00023239"/>
    </source>
</evidence>
<dbReference type="RefSeq" id="WP_067873814.1">
    <property type="nucleotide sequence ID" value="NZ_JAAXOP010000005.1"/>
</dbReference>
<gene>
    <name evidence="4" type="ORF">HGA08_11845</name>
</gene>
<dbReference type="InterPro" id="IPR029045">
    <property type="entry name" value="ClpP/crotonase-like_dom_sf"/>
</dbReference>
<proteinExistence type="inferred from homology"/>
<dbReference type="PANTHER" id="PTHR11941:SF169">
    <property type="entry name" value="(7AS)-7A-METHYL-1,5-DIOXO-2,3,5,6,7,7A-HEXAHYDRO-1H-INDENE-CARBOXYL-COA HYDROLASE"/>
    <property type="match status" value="1"/>
</dbReference>
<evidence type="ECO:0000256" key="2">
    <source>
        <dbReference type="ARBA" id="ARBA00023098"/>
    </source>
</evidence>
<evidence type="ECO:0000313" key="5">
    <source>
        <dbReference type="Proteomes" id="UP000565711"/>
    </source>
</evidence>
<sequence>MSTTASESAPESPALIVERRDAVLLIRINRPAARNALNSAVIYGIGEALIAAEADPQVRAIVLTGTGDKAFSAGMDLREFAGGSAPSQGSPQQRTALDAFNRFTAGNTSVPIIGAANATAVGGGLELLLACDMIVTSGAAKFAFPEVKRGMFAAGGGTGVATRIPLGIALELLLTGEPIDADRAYRIGLVNAVTEPERVLDTALALAASVAANAPLGLAASKELARLAVTDGPAAGDRRKHWQEVVFASADAAEGAQAFIERRNPEWQGH</sequence>
<dbReference type="Gene3D" id="3.90.226.10">
    <property type="entry name" value="2-enoyl-CoA Hydratase, Chain A, domain 1"/>
    <property type="match status" value="1"/>
</dbReference>